<evidence type="ECO:0000256" key="1">
    <source>
        <dbReference type="SAM" id="MobiDB-lite"/>
    </source>
</evidence>
<name>A0A6J1HU65_CUCMA</name>
<reference evidence="3" key="1">
    <citation type="submission" date="2025-08" db="UniProtKB">
        <authorList>
            <consortium name="RefSeq"/>
        </authorList>
    </citation>
    <scope>IDENTIFICATION</scope>
    <source>
        <tissue evidence="3">Young leaves</tissue>
    </source>
</reference>
<dbReference type="GeneID" id="111466614"/>
<evidence type="ECO:0000313" key="3">
    <source>
        <dbReference type="RefSeq" id="XP_022967113.1"/>
    </source>
</evidence>
<sequence>MEYMAIAHEEISSFDAIVYYTVYASQETQNPSASDDEISKNPDGKSGSSSKSSVCVNPRTPRASKLRKQSYEARCFGSAEIWRVQINCSTKCLTEELSLTCW</sequence>
<dbReference type="RefSeq" id="XP_022967113.1">
    <property type="nucleotide sequence ID" value="XM_023111345.1"/>
</dbReference>
<accession>A0A6J1HU65</accession>
<protein>
    <submittedName>
        <fullName evidence="3">Uncharacterized protein LOC111466614</fullName>
    </submittedName>
</protein>
<organism evidence="2 3">
    <name type="scientific">Cucurbita maxima</name>
    <name type="common">Pumpkin</name>
    <name type="synonym">Winter squash</name>
    <dbReference type="NCBI Taxonomy" id="3661"/>
    <lineage>
        <taxon>Eukaryota</taxon>
        <taxon>Viridiplantae</taxon>
        <taxon>Streptophyta</taxon>
        <taxon>Embryophyta</taxon>
        <taxon>Tracheophyta</taxon>
        <taxon>Spermatophyta</taxon>
        <taxon>Magnoliopsida</taxon>
        <taxon>eudicotyledons</taxon>
        <taxon>Gunneridae</taxon>
        <taxon>Pentapetalae</taxon>
        <taxon>rosids</taxon>
        <taxon>fabids</taxon>
        <taxon>Cucurbitales</taxon>
        <taxon>Cucurbitaceae</taxon>
        <taxon>Cucurbiteae</taxon>
        <taxon>Cucurbita</taxon>
    </lineage>
</organism>
<evidence type="ECO:0000313" key="2">
    <source>
        <dbReference type="Proteomes" id="UP000504608"/>
    </source>
</evidence>
<gene>
    <name evidence="3" type="primary">LOC111466614</name>
</gene>
<proteinExistence type="predicted"/>
<feature type="region of interest" description="Disordered" evidence="1">
    <location>
        <begin position="29"/>
        <end position="61"/>
    </location>
</feature>
<feature type="compositionally biased region" description="Low complexity" evidence="1">
    <location>
        <begin position="44"/>
        <end position="53"/>
    </location>
</feature>
<keyword evidence="2" id="KW-1185">Reference proteome</keyword>
<dbReference type="AlphaFoldDB" id="A0A6J1HU65"/>
<dbReference type="Proteomes" id="UP000504608">
    <property type="component" value="Unplaced"/>
</dbReference>
<dbReference type="KEGG" id="cmax:111466614"/>